<gene>
    <name evidence="1" type="ORF">PTTG_12598</name>
</gene>
<name>A0A180GGE1_PUCT1</name>
<organism evidence="1">
    <name type="scientific">Puccinia triticina (isolate 1-1 / race 1 (BBBD))</name>
    <name type="common">Brown leaf rust fungus</name>
    <dbReference type="NCBI Taxonomy" id="630390"/>
    <lineage>
        <taxon>Eukaryota</taxon>
        <taxon>Fungi</taxon>
        <taxon>Dikarya</taxon>
        <taxon>Basidiomycota</taxon>
        <taxon>Pucciniomycotina</taxon>
        <taxon>Pucciniomycetes</taxon>
        <taxon>Pucciniales</taxon>
        <taxon>Pucciniaceae</taxon>
        <taxon>Puccinia</taxon>
    </lineage>
</organism>
<reference evidence="2" key="4">
    <citation type="submission" date="2025-05" db="UniProtKB">
        <authorList>
            <consortium name="EnsemblFungi"/>
        </authorList>
    </citation>
    <scope>IDENTIFICATION</scope>
    <source>
        <strain evidence="2">isolate 1-1 / race 1 (BBBD)</strain>
    </source>
</reference>
<evidence type="ECO:0000313" key="3">
    <source>
        <dbReference type="Proteomes" id="UP000005240"/>
    </source>
</evidence>
<dbReference type="PANTHER" id="PTHR33069">
    <property type="entry name" value="CHROMOSOME 7, WHOLE GENOME SHOTGUN SEQUENCE-RELATED"/>
    <property type="match status" value="1"/>
</dbReference>
<reference evidence="1" key="1">
    <citation type="submission" date="2009-11" db="EMBL/GenBank/DDBJ databases">
        <authorList>
            <consortium name="The Broad Institute Genome Sequencing Platform"/>
            <person name="Ward D."/>
            <person name="Feldgarden M."/>
            <person name="Earl A."/>
            <person name="Young S.K."/>
            <person name="Zeng Q."/>
            <person name="Koehrsen M."/>
            <person name="Alvarado L."/>
            <person name="Berlin A."/>
            <person name="Bochicchio J."/>
            <person name="Borenstein D."/>
            <person name="Chapman S.B."/>
            <person name="Chen Z."/>
            <person name="Engels R."/>
            <person name="Freedman E."/>
            <person name="Gellesch M."/>
            <person name="Goldberg J."/>
            <person name="Griggs A."/>
            <person name="Gujja S."/>
            <person name="Heilman E."/>
            <person name="Heiman D."/>
            <person name="Hepburn T."/>
            <person name="Howarth C."/>
            <person name="Jen D."/>
            <person name="Larson L."/>
            <person name="Lewis B."/>
            <person name="Mehta T."/>
            <person name="Park D."/>
            <person name="Pearson M."/>
            <person name="Roberts A."/>
            <person name="Saif S."/>
            <person name="Shea T."/>
            <person name="Shenoy N."/>
            <person name="Sisk P."/>
            <person name="Stolte C."/>
            <person name="Sykes S."/>
            <person name="Thomson T."/>
            <person name="Walk T."/>
            <person name="White J."/>
            <person name="Yandava C."/>
            <person name="Izard J."/>
            <person name="Baranova O.V."/>
            <person name="Blanton J.M."/>
            <person name="Tanner A.C."/>
            <person name="Dewhirst F.E."/>
            <person name="Haas B."/>
            <person name="Nusbaum C."/>
            <person name="Birren B."/>
        </authorList>
    </citation>
    <scope>NUCLEOTIDE SEQUENCE [LARGE SCALE GENOMIC DNA]</scope>
    <source>
        <strain evidence="1">1-1 BBBD Race 1</strain>
    </source>
</reference>
<evidence type="ECO:0000313" key="1">
    <source>
        <dbReference type="EMBL" id="OAV91644.1"/>
    </source>
</evidence>
<dbReference type="AlphaFoldDB" id="A0A180GGE1"/>
<protein>
    <submittedName>
        <fullName evidence="1 2">Uncharacterized protein</fullName>
    </submittedName>
</protein>
<dbReference type="EMBL" id="ADAS02000077">
    <property type="protein sequence ID" value="OAV91644.1"/>
    <property type="molecule type" value="Genomic_DNA"/>
</dbReference>
<reference evidence="1" key="2">
    <citation type="submission" date="2016-05" db="EMBL/GenBank/DDBJ databases">
        <title>Comparative analysis highlights variable genome content of wheat rusts and divergence of the mating loci.</title>
        <authorList>
            <person name="Cuomo C.A."/>
            <person name="Bakkeren G."/>
            <person name="Szabo L."/>
            <person name="Khalil H."/>
            <person name="Joly D."/>
            <person name="Goldberg J."/>
            <person name="Young S."/>
            <person name="Zeng Q."/>
            <person name="Fellers J."/>
        </authorList>
    </citation>
    <scope>NUCLEOTIDE SEQUENCE [LARGE SCALE GENOMIC DNA]</scope>
    <source>
        <strain evidence="1">1-1 BBBD Race 1</strain>
    </source>
</reference>
<dbReference type="PANTHER" id="PTHR33069:SF3">
    <property type="entry name" value="DYNEIN HEAVY CHAIN TAIL DOMAIN-CONTAINING PROTEIN"/>
    <property type="match status" value="1"/>
</dbReference>
<keyword evidence="3" id="KW-1185">Reference proteome</keyword>
<dbReference type="EnsemblFungi" id="PTTG_12598-t43_1">
    <property type="protein sequence ID" value="PTTG_12598-t43_1-p1"/>
    <property type="gene ID" value="PTTG_12598"/>
</dbReference>
<accession>A0A180GGE1</accession>
<sequence>MENLNNNTSDGSGPTLEYLGELVLQGFRNLKRKCESPCTLTQDATRILPPNGVNSREFLCNRLNSTLLPLLKDQLTAMLNLLGPASMKEEPKSKFRRVLEIQPELDYNITQIHSAFLALCPESEPDSDDQTNDQHLKHLKAYRLLEFKKKFESALQRIRNVLQTAFNYVELWRYPGLRGELYKDYEGQTKDVVKCIELTIQHSKRSEMDAIEDCATRAVGAIGRQLGHLIGLINPAAPRRYPFLSRPLSHQPIINLATKATPLIKLTQLFFKKLSKHGIMNCRTLPSFTPMNSYQLERLCQSAENVSPCLEELLISLGELDTTLEDRRLDTLLPIITKSAEDTASTLSASLLSVVLYLIPLIDSLPEQNYYQSWFATWNTQINIAVRNVVQVARDLRDLQYDSEDDSD</sequence>
<reference evidence="2 3" key="3">
    <citation type="journal article" date="2017" name="G3 (Bethesda)">
        <title>Comparative analysis highlights variable genome content of wheat rusts and divergence of the mating loci.</title>
        <authorList>
            <person name="Cuomo C.A."/>
            <person name="Bakkeren G."/>
            <person name="Khalil H.B."/>
            <person name="Panwar V."/>
            <person name="Joly D."/>
            <person name="Linning R."/>
            <person name="Sakthikumar S."/>
            <person name="Song X."/>
            <person name="Adiconis X."/>
            <person name="Fan L."/>
            <person name="Goldberg J.M."/>
            <person name="Levin J.Z."/>
            <person name="Young S."/>
            <person name="Zeng Q."/>
            <person name="Anikster Y."/>
            <person name="Bruce M."/>
            <person name="Wang M."/>
            <person name="Yin C."/>
            <person name="McCallum B."/>
            <person name="Szabo L.J."/>
            <person name="Hulbert S."/>
            <person name="Chen X."/>
            <person name="Fellers J.P."/>
        </authorList>
    </citation>
    <scope>NUCLEOTIDE SEQUENCE</scope>
    <source>
        <strain evidence="2">isolate 1-1 / race 1 (BBBD)</strain>
        <strain evidence="3">Isolate 1-1 / race 1 (BBBD)</strain>
    </source>
</reference>
<evidence type="ECO:0000313" key="2">
    <source>
        <dbReference type="EnsemblFungi" id="PTTG_12598-t43_1-p1"/>
    </source>
</evidence>
<dbReference type="Proteomes" id="UP000005240">
    <property type="component" value="Unassembled WGS sequence"/>
</dbReference>
<proteinExistence type="predicted"/>
<dbReference type="VEuPathDB" id="FungiDB:PTTG_12598"/>